<dbReference type="NCBIfam" id="TIGR00158">
    <property type="entry name" value="L9"/>
    <property type="match status" value="1"/>
</dbReference>
<dbReference type="InterPro" id="IPR036791">
    <property type="entry name" value="Ribosomal_bL9_C_sf"/>
</dbReference>
<keyword evidence="4 7" id="KW-0689">Ribosomal protein</keyword>
<evidence type="ECO:0000313" key="9">
    <source>
        <dbReference type="EMBL" id="WGH92571.1"/>
    </source>
</evidence>
<keyword evidence="5 7" id="KW-0687">Ribonucleoprotein</keyword>
<dbReference type="HAMAP" id="MF_00503">
    <property type="entry name" value="Ribosomal_bL9"/>
    <property type="match status" value="1"/>
</dbReference>
<evidence type="ECO:0000256" key="3">
    <source>
        <dbReference type="ARBA" id="ARBA00022884"/>
    </source>
</evidence>
<accession>A0AAJ6AFW5</accession>
<dbReference type="InterPro" id="IPR036935">
    <property type="entry name" value="Ribosomal_bL9_N_sf"/>
</dbReference>
<evidence type="ECO:0000259" key="8">
    <source>
        <dbReference type="PROSITE" id="PS00651"/>
    </source>
</evidence>
<dbReference type="InterPro" id="IPR020070">
    <property type="entry name" value="Ribosomal_bL9_N"/>
</dbReference>
<protein>
    <recommendedName>
        <fullName evidence="6 7">Large ribosomal subunit protein bL9</fullName>
    </recommendedName>
</protein>
<dbReference type="Gene3D" id="3.40.5.10">
    <property type="entry name" value="Ribosomal protein L9, N-terminal domain"/>
    <property type="match status" value="1"/>
</dbReference>
<gene>
    <name evidence="7 9" type="primary">rplI</name>
    <name evidence="9" type="ORF">QDX21_09720</name>
</gene>
<reference evidence="9 10" key="1">
    <citation type="submission" date="2023-03" db="EMBL/GenBank/DDBJ databases">
        <title>Complete genome sequences of several Auritidibacter ignavus strains isolated from ear infections.</title>
        <authorList>
            <person name="Baehr T."/>
            <person name="Baumhoegger A.M."/>
        </authorList>
    </citation>
    <scope>NUCLEOTIDE SEQUENCE [LARGE SCALE GENOMIC DNA]</scope>
    <source>
        <strain evidence="9 10">BABAE-6</strain>
    </source>
</reference>
<dbReference type="AlphaFoldDB" id="A0AAJ6AFW5"/>
<sequence>MAQQKLILTQEIPGLGIAGDVVEVKNGYARNYLIPRGFATRWTRGAENQVEEIRKTRAARAMANLEEAQALAEKLQQQPVQIQVASGETGRLFGSVTSSDIVEALEAAGHESIDRRNVVLTDSIRSLGNHSVQIRLHDDVIAQVELAVVPAQKKKK</sequence>
<dbReference type="GO" id="GO:0006412">
    <property type="term" value="P:translation"/>
    <property type="evidence" value="ECO:0007669"/>
    <property type="project" value="UniProtKB-UniRule"/>
</dbReference>
<evidence type="ECO:0000256" key="5">
    <source>
        <dbReference type="ARBA" id="ARBA00023274"/>
    </source>
</evidence>
<dbReference type="Pfam" id="PF01281">
    <property type="entry name" value="Ribosomal_L9_N"/>
    <property type="match status" value="1"/>
</dbReference>
<dbReference type="Pfam" id="PF03948">
    <property type="entry name" value="Ribosomal_L9_C"/>
    <property type="match status" value="1"/>
</dbReference>
<dbReference type="GeneID" id="83696130"/>
<dbReference type="GO" id="GO:1990904">
    <property type="term" value="C:ribonucleoprotein complex"/>
    <property type="evidence" value="ECO:0007669"/>
    <property type="project" value="UniProtKB-KW"/>
</dbReference>
<dbReference type="PROSITE" id="PS00651">
    <property type="entry name" value="RIBOSOMAL_L9"/>
    <property type="match status" value="1"/>
</dbReference>
<evidence type="ECO:0000313" key="10">
    <source>
        <dbReference type="Proteomes" id="UP001224674"/>
    </source>
</evidence>
<dbReference type="GO" id="GO:0019843">
    <property type="term" value="F:rRNA binding"/>
    <property type="evidence" value="ECO:0007669"/>
    <property type="project" value="UniProtKB-UniRule"/>
</dbReference>
<comment type="function">
    <text evidence="7">Binds to the 23S rRNA.</text>
</comment>
<dbReference type="Gene3D" id="3.10.430.100">
    <property type="entry name" value="Ribosomal protein L9, C-terminal domain"/>
    <property type="match status" value="1"/>
</dbReference>
<keyword evidence="3 7" id="KW-0694">RNA-binding</keyword>
<dbReference type="EMBL" id="CP122566">
    <property type="protein sequence ID" value="WGH92571.1"/>
    <property type="molecule type" value="Genomic_DNA"/>
</dbReference>
<feature type="domain" description="Ribosomal protein L9" evidence="8">
    <location>
        <begin position="16"/>
        <end position="43"/>
    </location>
</feature>
<evidence type="ECO:0000256" key="2">
    <source>
        <dbReference type="ARBA" id="ARBA00022730"/>
    </source>
</evidence>
<dbReference type="SUPFAM" id="SSF55653">
    <property type="entry name" value="Ribosomal protein L9 C-domain"/>
    <property type="match status" value="1"/>
</dbReference>
<dbReference type="RefSeq" id="WP_110122523.1">
    <property type="nucleotide sequence ID" value="NZ_CP122561.1"/>
</dbReference>
<dbReference type="FunFam" id="3.40.5.10:FF:000003">
    <property type="entry name" value="50S ribosomal protein L9"/>
    <property type="match status" value="1"/>
</dbReference>
<dbReference type="InterPro" id="IPR020069">
    <property type="entry name" value="Ribosomal_bL9_C"/>
</dbReference>
<evidence type="ECO:0000256" key="6">
    <source>
        <dbReference type="ARBA" id="ARBA00035292"/>
    </source>
</evidence>
<proteinExistence type="inferred from homology"/>
<dbReference type="Proteomes" id="UP001224674">
    <property type="component" value="Chromosome"/>
</dbReference>
<keyword evidence="2 7" id="KW-0699">rRNA-binding</keyword>
<dbReference type="InterPro" id="IPR020594">
    <property type="entry name" value="Ribosomal_bL9_bac/chp"/>
</dbReference>
<name>A0AAJ6AFW5_9MICC</name>
<evidence type="ECO:0000256" key="4">
    <source>
        <dbReference type="ARBA" id="ARBA00022980"/>
    </source>
</evidence>
<comment type="similarity">
    <text evidence="1 7">Belongs to the bacterial ribosomal protein bL9 family.</text>
</comment>
<evidence type="ECO:0000256" key="1">
    <source>
        <dbReference type="ARBA" id="ARBA00010605"/>
    </source>
</evidence>
<dbReference type="SUPFAM" id="SSF55658">
    <property type="entry name" value="L9 N-domain-like"/>
    <property type="match status" value="1"/>
</dbReference>
<keyword evidence="10" id="KW-1185">Reference proteome</keyword>
<dbReference type="InterPro" id="IPR009027">
    <property type="entry name" value="Ribosomal_bL9/RNase_H1_N"/>
</dbReference>
<dbReference type="PANTHER" id="PTHR21368">
    <property type="entry name" value="50S RIBOSOMAL PROTEIN L9"/>
    <property type="match status" value="1"/>
</dbReference>
<dbReference type="GO" id="GO:0005840">
    <property type="term" value="C:ribosome"/>
    <property type="evidence" value="ECO:0007669"/>
    <property type="project" value="UniProtKB-KW"/>
</dbReference>
<dbReference type="InterPro" id="IPR000244">
    <property type="entry name" value="Ribosomal_bL9"/>
</dbReference>
<dbReference type="GO" id="GO:0003735">
    <property type="term" value="F:structural constituent of ribosome"/>
    <property type="evidence" value="ECO:0007669"/>
    <property type="project" value="InterPro"/>
</dbReference>
<evidence type="ECO:0000256" key="7">
    <source>
        <dbReference type="HAMAP-Rule" id="MF_00503"/>
    </source>
</evidence>
<organism evidence="9 10">
    <name type="scientific">Auritidibacter ignavus</name>
    <dbReference type="NCBI Taxonomy" id="678932"/>
    <lineage>
        <taxon>Bacteria</taxon>
        <taxon>Bacillati</taxon>
        <taxon>Actinomycetota</taxon>
        <taxon>Actinomycetes</taxon>
        <taxon>Micrococcales</taxon>
        <taxon>Micrococcaceae</taxon>
        <taxon>Auritidibacter</taxon>
    </lineage>
</organism>